<reference evidence="4" key="1">
    <citation type="submission" date="2021-12" db="EMBL/GenBank/DDBJ databases">
        <authorList>
            <person name="Rodrigo-Torres L."/>
            <person name="Arahal R. D."/>
            <person name="Lucena T."/>
        </authorList>
    </citation>
    <scope>NUCLEOTIDE SEQUENCE</scope>
    <source>
        <strain evidence="4">CECT 8419</strain>
    </source>
</reference>
<accession>A0ABM9B1S8</accession>
<gene>
    <name evidence="4" type="ORF">LEM8419_02188</name>
</gene>
<evidence type="ECO:0000259" key="3">
    <source>
        <dbReference type="Pfam" id="PF26303"/>
    </source>
</evidence>
<feature type="domain" description="UPF0323" evidence="3">
    <location>
        <begin position="34"/>
        <end position="150"/>
    </location>
</feature>
<name>A0ABM9B1S8_9BACT</name>
<dbReference type="RefSeq" id="WP_238751133.1">
    <property type="nucleotide sequence ID" value="NZ_CAKLPZ010000002.1"/>
</dbReference>
<keyword evidence="2" id="KW-0732">Signal</keyword>
<dbReference type="Proteomes" id="UP000837803">
    <property type="component" value="Unassembled WGS sequence"/>
</dbReference>
<proteinExistence type="predicted"/>
<feature type="chain" id="PRO_5047003845" description="UPF0323 domain-containing protein" evidence="2">
    <location>
        <begin position="20"/>
        <end position="159"/>
    </location>
</feature>
<dbReference type="Pfam" id="PF26303">
    <property type="entry name" value="UPF0323"/>
    <property type="match status" value="1"/>
</dbReference>
<evidence type="ECO:0000256" key="1">
    <source>
        <dbReference type="SAM" id="MobiDB-lite"/>
    </source>
</evidence>
<protein>
    <recommendedName>
        <fullName evidence="3">UPF0323 domain-containing protein</fullName>
    </recommendedName>
</protein>
<keyword evidence="5" id="KW-1185">Reference proteome</keyword>
<sequence length="159" mass="17298">MLRIVLLFSVFLTATLAFTRCDAGEDYSEPTQGVVTTVEEVAPDDYKIASEEPVGTPADSRIIVNNLDGTSQSYTLAEARTIEQTQPDSSRVRRPFRSAMLGYWGFMMLNRMGNRPSAAAYTNNAAYQRSTSSTGSSLNRTSRARSGFGSGKSIRSFGG</sequence>
<feature type="region of interest" description="Disordered" evidence="1">
    <location>
        <begin position="129"/>
        <end position="159"/>
    </location>
</feature>
<comment type="caution">
    <text evidence="4">The sequence shown here is derived from an EMBL/GenBank/DDBJ whole genome shotgun (WGS) entry which is preliminary data.</text>
</comment>
<feature type="compositionally biased region" description="Polar residues" evidence="1">
    <location>
        <begin position="129"/>
        <end position="141"/>
    </location>
</feature>
<dbReference type="InterPro" id="IPR059092">
    <property type="entry name" value="UPF0323_dom"/>
</dbReference>
<feature type="signal peptide" evidence="2">
    <location>
        <begin position="1"/>
        <end position="19"/>
    </location>
</feature>
<evidence type="ECO:0000313" key="4">
    <source>
        <dbReference type="EMBL" id="CAH1001287.1"/>
    </source>
</evidence>
<evidence type="ECO:0000256" key="2">
    <source>
        <dbReference type="SAM" id="SignalP"/>
    </source>
</evidence>
<dbReference type="EMBL" id="CAKLPZ010000002">
    <property type="protein sequence ID" value="CAH1001287.1"/>
    <property type="molecule type" value="Genomic_DNA"/>
</dbReference>
<organism evidence="4 5">
    <name type="scientific">Neolewinella maritima</name>
    <dbReference type="NCBI Taxonomy" id="1383882"/>
    <lineage>
        <taxon>Bacteria</taxon>
        <taxon>Pseudomonadati</taxon>
        <taxon>Bacteroidota</taxon>
        <taxon>Saprospiria</taxon>
        <taxon>Saprospirales</taxon>
        <taxon>Lewinellaceae</taxon>
        <taxon>Neolewinella</taxon>
    </lineage>
</organism>
<evidence type="ECO:0000313" key="5">
    <source>
        <dbReference type="Proteomes" id="UP000837803"/>
    </source>
</evidence>